<comment type="caution">
    <text evidence="2">The sequence shown here is derived from an EMBL/GenBank/DDBJ whole genome shotgun (WGS) entry which is preliminary data.</text>
</comment>
<reference evidence="2" key="2">
    <citation type="submission" date="2021-12" db="EMBL/GenBank/DDBJ databases">
        <title>Resequencing data analysis of finger millet.</title>
        <authorList>
            <person name="Hatakeyama M."/>
            <person name="Aluri S."/>
            <person name="Balachadran M.T."/>
            <person name="Sivarajan S.R."/>
            <person name="Poveda L."/>
            <person name="Shimizu-Inatsugi R."/>
            <person name="Schlapbach R."/>
            <person name="Sreeman S.M."/>
            <person name="Shimizu K.K."/>
        </authorList>
    </citation>
    <scope>NUCLEOTIDE SEQUENCE</scope>
</reference>
<dbReference type="AlphaFoldDB" id="A0AAV5CC00"/>
<feature type="region of interest" description="Disordered" evidence="1">
    <location>
        <begin position="1"/>
        <end position="38"/>
    </location>
</feature>
<protein>
    <recommendedName>
        <fullName evidence="4">F-box protein</fullName>
    </recommendedName>
</protein>
<proteinExistence type="predicted"/>
<keyword evidence="3" id="KW-1185">Reference proteome</keyword>
<reference evidence="2" key="1">
    <citation type="journal article" date="2018" name="DNA Res.">
        <title>Multiple hybrid de novo genome assembly of finger millet, an orphan allotetraploid crop.</title>
        <authorList>
            <person name="Hatakeyama M."/>
            <person name="Aluri S."/>
            <person name="Balachadran M.T."/>
            <person name="Sivarajan S.R."/>
            <person name="Patrignani A."/>
            <person name="Gruter S."/>
            <person name="Poveda L."/>
            <person name="Shimizu-Inatsugi R."/>
            <person name="Baeten J."/>
            <person name="Francoijs K.J."/>
            <person name="Nataraja K.N."/>
            <person name="Reddy Y.A.N."/>
            <person name="Phadnis S."/>
            <person name="Ravikumar R.L."/>
            <person name="Schlapbach R."/>
            <person name="Sreeman S.M."/>
            <person name="Shimizu K.K."/>
        </authorList>
    </citation>
    <scope>NUCLEOTIDE SEQUENCE</scope>
</reference>
<evidence type="ECO:0000256" key="1">
    <source>
        <dbReference type="SAM" id="MobiDB-lite"/>
    </source>
</evidence>
<evidence type="ECO:0000313" key="3">
    <source>
        <dbReference type="Proteomes" id="UP001054889"/>
    </source>
</evidence>
<evidence type="ECO:0008006" key="4">
    <source>
        <dbReference type="Google" id="ProtNLM"/>
    </source>
</evidence>
<feature type="compositionally biased region" description="Basic and acidic residues" evidence="1">
    <location>
        <begin position="10"/>
        <end position="38"/>
    </location>
</feature>
<dbReference type="EMBL" id="BQKI01000005">
    <property type="protein sequence ID" value="GJM95601.1"/>
    <property type="molecule type" value="Genomic_DNA"/>
</dbReference>
<organism evidence="2 3">
    <name type="scientific">Eleusine coracana subsp. coracana</name>
    <dbReference type="NCBI Taxonomy" id="191504"/>
    <lineage>
        <taxon>Eukaryota</taxon>
        <taxon>Viridiplantae</taxon>
        <taxon>Streptophyta</taxon>
        <taxon>Embryophyta</taxon>
        <taxon>Tracheophyta</taxon>
        <taxon>Spermatophyta</taxon>
        <taxon>Magnoliopsida</taxon>
        <taxon>Liliopsida</taxon>
        <taxon>Poales</taxon>
        <taxon>Poaceae</taxon>
        <taxon>PACMAD clade</taxon>
        <taxon>Chloridoideae</taxon>
        <taxon>Cynodonteae</taxon>
        <taxon>Eleusininae</taxon>
        <taxon>Eleusine</taxon>
    </lineage>
</organism>
<gene>
    <name evidence="2" type="primary">ga12362</name>
    <name evidence="2" type="ORF">PR202_ga12362</name>
</gene>
<name>A0AAV5CC00_ELECO</name>
<dbReference type="Proteomes" id="UP001054889">
    <property type="component" value="Unassembled WGS sequence"/>
</dbReference>
<accession>A0AAV5CC00</accession>
<sequence length="153" mass="17842">MRKAMRQAKLGREEERRRRNQEEGRCSGEGVDGEREREVSVSVCRWRGSNAKRQNMARVAERRSSPPFFDPSFAFLPDRERECIHLVDGCNGLLLFRCFMFADDPCEFDYLVINPAMEKWVVVPVSRQWSNQVGVARLGFDPAISSHFYVFEF</sequence>
<evidence type="ECO:0000313" key="2">
    <source>
        <dbReference type="EMBL" id="GJM95601.1"/>
    </source>
</evidence>